<organism evidence="8 9">
    <name type="scientific">Paraburkholderia caffeinitolerans</name>
    <dbReference type="NCBI Taxonomy" id="1723730"/>
    <lineage>
        <taxon>Bacteria</taxon>
        <taxon>Pseudomonadati</taxon>
        <taxon>Pseudomonadota</taxon>
        <taxon>Betaproteobacteria</taxon>
        <taxon>Burkholderiales</taxon>
        <taxon>Burkholderiaceae</taxon>
        <taxon>Paraburkholderia</taxon>
    </lineage>
</organism>
<evidence type="ECO:0000256" key="3">
    <source>
        <dbReference type="ARBA" id="ARBA00023004"/>
    </source>
</evidence>
<protein>
    <recommendedName>
        <fullName evidence="7">Cytochrome c domain-containing protein</fullName>
    </recommendedName>
</protein>
<dbReference type="Pfam" id="PF13442">
    <property type="entry name" value="Cytochrome_CBB3"/>
    <property type="match status" value="2"/>
</dbReference>
<dbReference type="InterPro" id="IPR050597">
    <property type="entry name" value="Cytochrome_c_Oxidase_Subunit"/>
</dbReference>
<reference evidence="8 9" key="1">
    <citation type="submission" date="2020-04" db="EMBL/GenBank/DDBJ databases">
        <authorList>
            <person name="De Canck E."/>
        </authorList>
    </citation>
    <scope>NUCLEOTIDE SEQUENCE [LARGE SCALE GENOMIC DNA]</scope>
    <source>
        <strain evidence="8 9">LMG 28688</strain>
    </source>
</reference>
<dbReference type="PANTHER" id="PTHR33751:SF11">
    <property type="entry name" value="BLL4483 PROTEIN"/>
    <property type="match status" value="1"/>
</dbReference>
<dbReference type="InterPro" id="IPR036909">
    <property type="entry name" value="Cyt_c-like_dom_sf"/>
</dbReference>
<evidence type="ECO:0000256" key="4">
    <source>
        <dbReference type="PROSITE-ProRule" id="PRU00433"/>
    </source>
</evidence>
<dbReference type="InterPro" id="IPR009056">
    <property type="entry name" value="Cyt_c-like_dom"/>
</dbReference>
<dbReference type="SUPFAM" id="SSF46626">
    <property type="entry name" value="Cytochrome c"/>
    <property type="match status" value="4"/>
</dbReference>
<feature type="chain" id="PRO_5027043441" description="Cytochrome c domain-containing protein" evidence="6">
    <location>
        <begin position="27"/>
        <end position="524"/>
    </location>
</feature>
<evidence type="ECO:0000256" key="1">
    <source>
        <dbReference type="ARBA" id="ARBA00022617"/>
    </source>
</evidence>
<keyword evidence="6" id="KW-0732">Signal</keyword>
<dbReference type="Pfam" id="PF21342">
    <property type="entry name" value="SoxA-TsdA_cyt-c"/>
    <property type="match status" value="1"/>
</dbReference>
<feature type="region of interest" description="Disordered" evidence="5">
    <location>
        <begin position="235"/>
        <end position="277"/>
    </location>
</feature>
<keyword evidence="2 4" id="KW-0479">Metal-binding</keyword>
<feature type="domain" description="Cytochrome c" evidence="7">
    <location>
        <begin position="38"/>
        <end position="125"/>
    </location>
</feature>
<feature type="compositionally biased region" description="Low complexity" evidence="5">
    <location>
        <begin position="235"/>
        <end position="256"/>
    </location>
</feature>
<evidence type="ECO:0000256" key="5">
    <source>
        <dbReference type="SAM" id="MobiDB-lite"/>
    </source>
</evidence>
<evidence type="ECO:0000256" key="6">
    <source>
        <dbReference type="SAM" id="SignalP"/>
    </source>
</evidence>
<gene>
    <name evidence="8" type="ORF">LMG28688_05452</name>
</gene>
<evidence type="ECO:0000313" key="8">
    <source>
        <dbReference type="EMBL" id="CAB3801898.1"/>
    </source>
</evidence>
<feature type="domain" description="Cytochrome c" evidence="7">
    <location>
        <begin position="139"/>
        <end position="229"/>
    </location>
</feature>
<evidence type="ECO:0000313" key="9">
    <source>
        <dbReference type="Proteomes" id="UP000494119"/>
    </source>
</evidence>
<name>A0A6J5GQV5_9BURK</name>
<evidence type="ECO:0000259" key="7">
    <source>
        <dbReference type="PROSITE" id="PS51007"/>
    </source>
</evidence>
<dbReference type="Proteomes" id="UP000494119">
    <property type="component" value="Unassembled WGS sequence"/>
</dbReference>
<dbReference type="GO" id="GO:0046872">
    <property type="term" value="F:metal ion binding"/>
    <property type="evidence" value="ECO:0007669"/>
    <property type="project" value="UniProtKB-KW"/>
</dbReference>
<dbReference type="GO" id="GO:0020037">
    <property type="term" value="F:heme binding"/>
    <property type="evidence" value="ECO:0007669"/>
    <property type="project" value="InterPro"/>
</dbReference>
<feature type="signal peptide" evidence="6">
    <location>
        <begin position="1"/>
        <end position="26"/>
    </location>
</feature>
<keyword evidence="1 4" id="KW-0349">Heme</keyword>
<keyword evidence="9" id="KW-1185">Reference proteome</keyword>
<dbReference type="Gene3D" id="1.10.760.10">
    <property type="entry name" value="Cytochrome c-like domain"/>
    <property type="match status" value="4"/>
</dbReference>
<dbReference type="PROSITE" id="PS51007">
    <property type="entry name" value="CYTC"/>
    <property type="match status" value="4"/>
</dbReference>
<feature type="domain" description="Cytochrome c" evidence="7">
    <location>
        <begin position="401"/>
        <end position="486"/>
    </location>
</feature>
<proteinExistence type="predicted"/>
<dbReference type="Pfam" id="PF00034">
    <property type="entry name" value="Cytochrom_C"/>
    <property type="match status" value="1"/>
</dbReference>
<dbReference type="EMBL" id="CADIKL010000036">
    <property type="protein sequence ID" value="CAB3801898.1"/>
    <property type="molecule type" value="Genomic_DNA"/>
</dbReference>
<accession>A0A6J5GQV5</accession>
<evidence type="ECO:0000256" key="2">
    <source>
        <dbReference type="ARBA" id="ARBA00022723"/>
    </source>
</evidence>
<dbReference type="PANTHER" id="PTHR33751">
    <property type="entry name" value="CBB3-TYPE CYTOCHROME C OXIDASE SUBUNIT FIXP"/>
    <property type="match status" value="1"/>
</dbReference>
<sequence length="524" mass="54264">MNFKSLVTALALSIALPVLGASAAHAQSTQQAKQTQKEPASSGQAIATQGTANGVPACISCHGANGEGNAAAGFPRLAGVGADYFEAQLEAFADGSRENAVMQPFAKNMSASERTAVAQYFSSLPAPKGIRTQDPADATPSDSGAWLATRGRWQQDLPACVQCHGPGGAGVGAAFPPLAGQPAAYIEAQLNAWKNGKRPPGPLALMPAVASKLSDADMHAVALYYAQQPSPEAGAAAGASQASAQAAAQPASQPQADSSNHATPFQLPPESAMPGGDFGKSVKLGEQIFRNTGQYAGKFVGNSLSCANCHLDAGRKANSSPLWAAFVSYPAYRAKNGHVNTFAERLQGCFNYSMNGKAPPLGDPVLVALESYSYWLATGAPVGAKVAGKGYPKLPAPAEKADYARGAKVYEQHCAACHGADGQGKTSNGHTVFPPLWGARSFNWGAGMHETQNAAGFIKANMPLGLGGTLTDQEAWDVATFMDSHERPQDPRFKGSVAQTRAKYHDTPNSLYGTVVNGHLLGSP</sequence>
<dbReference type="AlphaFoldDB" id="A0A6J5GQV5"/>
<dbReference type="GO" id="GO:0009055">
    <property type="term" value="F:electron transfer activity"/>
    <property type="evidence" value="ECO:0007669"/>
    <property type="project" value="InterPro"/>
</dbReference>
<keyword evidence="3 4" id="KW-0408">Iron</keyword>
<feature type="domain" description="Cytochrome c" evidence="7">
    <location>
        <begin position="280"/>
        <end position="408"/>
    </location>
</feature>